<feature type="compositionally biased region" description="Polar residues" evidence="1">
    <location>
        <begin position="131"/>
        <end position="141"/>
    </location>
</feature>
<evidence type="ECO:0000313" key="2">
    <source>
        <dbReference type="EMBL" id="QUW01942.1"/>
    </source>
</evidence>
<feature type="region of interest" description="Disordered" evidence="1">
    <location>
        <begin position="111"/>
        <end position="141"/>
    </location>
</feature>
<reference evidence="2 3" key="1">
    <citation type="submission" date="2021-03" db="EMBL/GenBank/DDBJ databases">
        <title>Genomic and phenotypic characterization of Chloracidobacterium isolates provides evidence for multiple species.</title>
        <authorList>
            <person name="Saini M.K."/>
            <person name="Costas A.M.G."/>
            <person name="Tank M."/>
            <person name="Bryant D.A."/>
        </authorList>
    </citation>
    <scope>NUCLEOTIDE SEQUENCE [LARGE SCALE GENOMIC DNA]</scope>
    <source>
        <strain evidence="2 3">BV2-C</strain>
    </source>
</reference>
<gene>
    <name evidence="2" type="ORF">J8C06_06055</name>
</gene>
<evidence type="ECO:0000313" key="3">
    <source>
        <dbReference type="Proteomes" id="UP000676506"/>
    </source>
</evidence>
<evidence type="ECO:0008006" key="4">
    <source>
        <dbReference type="Google" id="ProtNLM"/>
    </source>
</evidence>
<dbReference type="Proteomes" id="UP000676506">
    <property type="component" value="Chromosome 1"/>
</dbReference>
<feature type="region of interest" description="Disordered" evidence="1">
    <location>
        <begin position="52"/>
        <end position="81"/>
    </location>
</feature>
<evidence type="ECO:0000256" key="1">
    <source>
        <dbReference type="SAM" id="MobiDB-lite"/>
    </source>
</evidence>
<accession>A0ABX8B4P4</accession>
<sequence length="348" mass="39129">MRPKPYTHVTSILRTLLDALTMDKLALGILIFGLLSGLPVWAQGTLPEPAAPNDIKPLHIRWSPSDTSSSPSEDTPPDSLLNRSFIQPARLVIRPADASAWGERAWLPPSNRVNPAPVAGSDAKATDDQEASSQGDSSPSQRFQWGEALRQSALFNSLQHALRFATEDGTRKEIKGPFFRDWFQSVRNLRGWRDGDPFLVNYIGHPIMGAASGYIQIQNDPRGRYLEFEPTKKAYWKSRMKAMAWSAAYSTQFELGPISEASLGNVGRTPRPDGKSPMSYVDLVITPTVGTLWLIGEDALDKHLIQRFENRVRNRFWRGMVRSFLNPGRSIANAMRFKGPWYRDRRPL</sequence>
<keyword evidence="3" id="KW-1185">Reference proteome</keyword>
<name>A0ABX8B4P4_9BACT</name>
<proteinExistence type="predicted"/>
<organism evidence="2 3">
    <name type="scientific">Chloracidobacterium validum</name>
    <dbReference type="NCBI Taxonomy" id="2821543"/>
    <lineage>
        <taxon>Bacteria</taxon>
        <taxon>Pseudomonadati</taxon>
        <taxon>Acidobacteriota</taxon>
        <taxon>Terriglobia</taxon>
        <taxon>Terriglobales</taxon>
        <taxon>Acidobacteriaceae</taxon>
        <taxon>Chloracidobacterium</taxon>
    </lineage>
</organism>
<protein>
    <recommendedName>
        <fullName evidence="4">DUF3943 domain-containing protein</fullName>
    </recommendedName>
</protein>
<dbReference type="EMBL" id="CP072648">
    <property type="protein sequence ID" value="QUW01942.1"/>
    <property type="molecule type" value="Genomic_DNA"/>
</dbReference>
<feature type="compositionally biased region" description="Low complexity" evidence="1">
    <location>
        <begin position="63"/>
        <end position="79"/>
    </location>
</feature>
<dbReference type="RefSeq" id="WP_211427834.1">
    <property type="nucleotide sequence ID" value="NZ_CP072648.1"/>
</dbReference>